<dbReference type="RefSeq" id="WP_245771173.1">
    <property type="nucleotide sequence ID" value="NZ_FNIE01000002.1"/>
</dbReference>
<reference evidence="2 3" key="1">
    <citation type="submission" date="2016-10" db="EMBL/GenBank/DDBJ databases">
        <authorList>
            <person name="de Groot N.N."/>
        </authorList>
    </citation>
    <scope>NUCLEOTIDE SEQUENCE [LARGE SCALE GENOMIC DNA]</scope>
    <source>
        <strain evidence="2 3">CGMCC 4.2022</strain>
    </source>
</reference>
<dbReference type="Pfam" id="PF14028">
    <property type="entry name" value="Lant_dehydr_C"/>
    <property type="match status" value="1"/>
</dbReference>
<organism evidence="2 3">
    <name type="scientific">Actinacidiphila guanduensis</name>
    <dbReference type="NCBI Taxonomy" id="310781"/>
    <lineage>
        <taxon>Bacteria</taxon>
        <taxon>Bacillati</taxon>
        <taxon>Actinomycetota</taxon>
        <taxon>Actinomycetes</taxon>
        <taxon>Kitasatosporales</taxon>
        <taxon>Streptomycetaceae</taxon>
        <taxon>Actinacidiphila</taxon>
    </lineage>
</organism>
<evidence type="ECO:0000259" key="1">
    <source>
        <dbReference type="Pfam" id="PF14028"/>
    </source>
</evidence>
<dbReference type="AlphaFoldDB" id="A0A1G9Y8V1"/>
<evidence type="ECO:0000313" key="2">
    <source>
        <dbReference type="EMBL" id="SDN05470.1"/>
    </source>
</evidence>
<feature type="domain" description="Thiopeptide-type bacteriocin biosynthesis" evidence="1">
    <location>
        <begin position="67"/>
        <end position="323"/>
    </location>
</feature>
<dbReference type="InterPro" id="IPR023809">
    <property type="entry name" value="Thiopep_bacteriocin_synth_dom"/>
</dbReference>
<keyword evidence="3" id="KW-1185">Reference proteome</keyword>
<name>A0A1G9Y8V1_9ACTN</name>
<dbReference type="STRING" id="310781.SAMN05216259_102456"/>
<dbReference type="EMBL" id="FNIE01000002">
    <property type="protein sequence ID" value="SDN05470.1"/>
    <property type="molecule type" value="Genomic_DNA"/>
</dbReference>
<evidence type="ECO:0000313" key="3">
    <source>
        <dbReference type="Proteomes" id="UP000199341"/>
    </source>
</evidence>
<proteinExistence type="predicted"/>
<dbReference type="NCBIfam" id="TIGR03891">
    <property type="entry name" value="thiopep_ocin"/>
    <property type="match status" value="1"/>
</dbReference>
<sequence>MPAPDLTASSACRTDKVEAAVLAVLAGTAQLEEAARGAGVPTADLAEDLDRYRAAGRAALEARPSGWHQVNIRFADHSTAALTFRDRLLPALQTGPIGKWWFVRKHPHWRLRVRPDTADTTTADIAAHLADALNSAVSVGVIARWGASTYEPETIAFGGPTGMTLAHDLFHADSAGVLDYLHRTADGRHEVPDAKTTSLLAMTLLMRAARLEFGEQGDVWGQVEHHRPLPADIPTSRITPMVEPLRRLLLTDAEPLLAGGPLTPVRPWIDNLTRSGQALADATAQNRLTLGPRRILARHVLFHWNRMAFTTRQQAIWSRAAREAILGR</sequence>
<protein>
    <submittedName>
        <fullName evidence="2">Thiopeptide-type bacteriocin biosynthesis domain-containing protein</fullName>
    </submittedName>
</protein>
<accession>A0A1G9Y8V1</accession>
<dbReference type="Proteomes" id="UP000199341">
    <property type="component" value="Unassembled WGS sequence"/>
</dbReference>
<gene>
    <name evidence="2" type="ORF">SAMN05216259_102456</name>
</gene>